<dbReference type="Proteomes" id="UP000799440">
    <property type="component" value="Unassembled WGS sequence"/>
</dbReference>
<evidence type="ECO:0000313" key="2">
    <source>
        <dbReference type="Proteomes" id="UP000799440"/>
    </source>
</evidence>
<dbReference type="OrthoDB" id="5288177at2759"/>
<accession>A0A6A6V6A3</accession>
<reference evidence="1" key="1">
    <citation type="journal article" date="2020" name="Stud. Mycol.">
        <title>101 Dothideomycetes genomes: a test case for predicting lifestyles and emergence of pathogens.</title>
        <authorList>
            <person name="Haridas S."/>
            <person name="Albert R."/>
            <person name="Binder M."/>
            <person name="Bloem J."/>
            <person name="Labutti K."/>
            <person name="Salamov A."/>
            <person name="Andreopoulos B."/>
            <person name="Baker S."/>
            <person name="Barry K."/>
            <person name="Bills G."/>
            <person name="Bluhm B."/>
            <person name="Cannon C."/>
            <person name="Castanera R."/>
            <person name="Culley D."/>
            <person name="Daum C."/>
            <person name="Ezra D."/>
            <person name="Gonzalez J."/>
            <person name="Henrissat B."/>
            <person name="Kuo A."/>
            <person name="Liang C."/>
            <person name="Lipzen A."/>
            <person name="Lutzoni F."/>
            <person name="Magnuson J."/>
            <person name="Mondo S."/>
            <person name="Nolan M."/>
            <person name="Ohm R."/>
            <person name="Pangilinan J."/>
            <person name="Park H.-J."/>
            <person name="Ramirez L."/>
            <person name="Alfaro M."/>
            <person name="Sun H."/>
            <person name="Tritt A."/>
            <person name="Yoshinaga Y."/>
            <person name="Zwiers L.-H."/>
            <person name="Turgeon B."/>
            <person name="Goodwin S."/>
            <person name="Spatafora J."/>
            <person name="Crous P."/>
            <person name="Grigoriev I."/>
        </authorList>
    </citation>
    <scope>NUCLEOTIDE SEQUENCE</scope>
    <source>
        <strain evidence="1">CBS 119925</strain>
    </source>
</reference>
<proteinExistence type="predicted"/>
<dbReference type="EMBL" id="MU006585">
    <property type="protein sequence ID" value="KAF2745040.1"/>
    <property type="molecule type" value="Genomic_DNA"/>
</dbReference>
<protein>
    <submittedName>
        <fullName evidence="1">Uncharacterized protein</fullName>
    </submittedName>
</protein>
<evidence type="ECO:0000313" key="1">
    <source>
        <dbReference type="EMBL" id="KAF2745040.1"/>
    </source>
</evidence>
<dbReference type="InterPro" id="IPR022025">
    <property type="entry name" value="Amidoligase_2"/>
</dbReference>
<sequence length="277" mass="31121">MEQNLWGMKLLSPVFKFRPGKLETNWVKEISTAWNVLQRSYRLSLNGDCATHISISPCGHRKWLLDDVKRITKTVLYFERAVDAIVPLDRRISVFCKSNKHREDVSLAWLFDLIDKAGSIQEVVWVMNGSPTDMKTWKNFRWNFCPLLNFGPGAIEFRQAPSSVGGVNSTAFWINFAVAFVQGALTLGNTLYGSKEEAIPKDLANLIKVGASQAGMSDASGTNLAKEIGQAEALEKVVGNRTWFTSLGKRGTALLSQKMREKKCDNYDEFEKSYLVV</sequence>
<gene>
    <name evidence="1" type="ORF">M011DRAFT_155896</name>
</gene>
<name>A0A6A6V6A3_9PLEO</name>
<keyword evidence="2" id="KW-1185">Reference proteome</keyword>
<dbReference type="AlphaFoldDB" id="A0A6A6V6A3"/>
<dbReference type="Pfam" id="PF12224">
    <property type="entry name" value="Amidoligase_2"/>
    <property type="match status" value="1"/>
</dbReference>
<dbReference type="PANTHER" id="PTHR36847">
    <property type="entry name" value="AMIDOLIGASE ENZYME"/>
    <property type="match status" value="1"/>
</dbReference>
<dbReference type="PANTHER" id="PTHR36847:SF1">
    <property type="entry name" value="AMIDOLIGASE ENZYME"/>
    <property type="match status" value="1"/>
</dbReference>
<organism evidence="1 2">
    <name type="scientific">Sporormia fimetaria CBS 119925</name>
    <dbReference type="NCBI Taxonomy" id="1340428"/>
    <lineage>
        <taxon>Eukaryota</taxon>
        <taxon>Fungi</taxon>
        <taxon>Dikarya</taxon>
        <taxon>Ascomycota</taxon>
        <taxon>Pezizomycotina</taxon>
        <taxon>Dothideomycetes</taxon>
        <taxon>Pleosporomycetidae</taxon>
        <taxon>Pleosporales</taxon>
        <taxon>Sporormiaceae</taxon>
        <taxon>Sporormia</taxon>
    </lineage>
</organism>